<keyword evidence="2" id="KW-0560">Oxidoreductase</keyword>
<dbReference type="InterPro" id="IPR016169">
    <property type="entry name" value="FAD-bd_PCMH_sub2"/>
</dbReference>
<feature type="domain" description="FAD-binding PCMH-type" evidence="4">
    <location>
        <begin position="140"/>
        <end position="320"/>
    </location>
</feature>
<feature type="chain" id="PRO_5042575411" description="FAD-binding PCMH-type domain-containing protein" evidence="3">
    <location>
        <begin position="30"/>
        <end position="601"/>
    </location>
</feature>
<dbReference type="SUPFAM" id="SSF56176">
    <property type="entry name" value="FAD-binding/transporter-associated domain-like"/>
    <property type="match status" value="1"/>
</dbReference>
<reference evidence="5" key="2">
    <citation type="submission" date="2023-06" db="EMBL/GenBank/DDBJ databases">
        <authorList>
            <consortium name="Lawrence Berkeley National Laboratory"/>
            <person name="Haridas S."/>
            <person name="Hensen N."/>
            <person name="Bonometti L."/>
            <person name="Westerberg I."/>
            <person name="Brannstrom I.O."/>
            <person name="Guillou S."/>
            <person name="Cros-Aarteil S."/>
            <person name="Calhoun S."/>
            <person name="Kuo A."/>
            <person name="Mondo S."/>
            <person name="Pangilinan J."/>
            <person name="Riley R."/>
            <person name="Labutti K."/>
            <person name="Andreopoulos B."/>
            <person name="Lipzen A."/>
            <person name="Chen C."/>
            <person name="Yanf M."/>
            <person name="Daum C."/>
            <person name="Ng V."/>
            <person name="Clum A."/>
            <person name="Steindorff A."/>
            <person name="Ohm R."/>
            <person name="Martin F."/>
            <person name="Silar P."/>
            <person name="Natvig D."/>
            <person name="Lalanne C."/>
            <person name="Gautier V."/>
            <person name="Ament-Velasquez S.L."/>
            <person name="Kruys A."/>
            <person name="Hutchinson M.I."/>
            <person name="Powell A.J."/>
            <person name="Barry K."/>
            <person name="Miller A.N."/>
            <person name="Grigoriev I.V."/>
            <person name="Debuchy R."/>
            <person name="Gladieux P."/>
            <person name="Thoren M.H."/>
            <person name="Johannesson H."/>
        </authorList>
    </citation>
    <scope>NUCLEOTIDE SEQUENCE</scope>
    <source>
        <strain evidence="5">CBS 955.72</strain>
    </source>
</reference>
<protein>
    <recommendedName>
        <fullName evidence="4">FAD-binding PCMH-type domain-containing protein</fullName>
    </recommendedName>
</protein>
<dbReference type="InterPro" id="IPR012951">
    <property type="entry name" value="BBE"/>
</dbReference>
<evidence type="ECO:0000256" key="2">
    <source>
        <dbReference type="ARBA" id="ARBA00023002"/>
    </source>
</evidence>
<evidence type="ECO:0000313" key="6">
    <source>
        <dbReference type="Proteomes" id="UP001275084"/>
    </source>
</evidence>
<keyword evidence="3" id="KW-0732">Signal</keyword>
<dbReference type="GO" id="GO:0016491">
    <property type="term" value="F:oxidoreductase activity"/>
    <property type="evidence" value="ECO:0007669"/>
    <property type="project" value="UniProtKB-KW"/>
</dbReference>
<keyword evidence="6" id="KW-1185">Reference proteome</keyword>
<dbReference type="InterPro" id="IPR050432">
    <property type="entry name" value="FAD-linked_Oxidoreductases_BP"/>
</dbReference>
<dbReference type="GO" id="GO:0071949">
    <property type="term" value="F:FAD binding"/>
    <property type="evidence" value="ECO:0007669"/>
    <property type="project" value="InterPro"/>
</dbReference>
<feature type="signal peptide" evidence="3">
    <location>
        <begin position="1"/>
        <end position="29"/>
    </location>
</feature>
<dbReference type="Gene3D" id="3.30.465.10">
    <property type="match status" value="2"/>
</dbReference>
<evidence type="ECO:0000313" key="5">
    <source>
        <dbReference type="EMBL" id="KAK3356493.1"/>
    </source>
</evidence>
<evidence type="ECO:0000259" key="4">
    <source>
        <dbReference type="PROSITE" id="PS51387"/>
    </source>
</evidence>
<dbReference type="Proteomes" id="UP001275084">
    <property type="component" value="Unassembled WGS sequence"/>
</dbReference>
<reference evidence="5" key="1">
    <citation type="journal article" date="2023" name="Mol. Phylogenet. Evol.">
        <title>Genome-scale phylogeny and comparative genomics of the fungal order Sordariales.</title>
        <authorList>
            <person name="Hensen N."/>
            <person name="Bonometti L."/>
            <person name="Westerberg I."/>
            <person name="Brannstrom I.O."/>
            <person name="Guillou S."/>
            <person name="Cros-Aarteil S."/>
            <person name="Calhoun S."/>
            <person name="Haridas S."/>
            <person name="Kuo A."/>
            <person name="Mondo S."/>
            <person name="Pangilinan J."/>
            <person name="Riley R."/>
            <person name="LaButti K."/>
            <person name="Andreopoulos B."/>
            <person name="Lipzen A."/>
            <person name="Chen C."/>
            <person name="Yan M."/>
            <person name="Daum C."/>
            <person name="Ng V."/>
            <person name="Clum A."/>
            <person name="Steindorff A."/>
            <person name="Ohm R.A."/>
            <person name="Martin F."/>
            <person name="Silar P."/>
            <person name="Natvig D.O."/>
            <person name="Lalanne C."/>
            <person name="Gautier V."/>
            <person name="Ament-Velasquez S.L."/>
            <person name="Kruys A."/>
            <person name="Hutchinson M.I."/>
            <person name="Powell A.J."/>
            <person name="Barry K."/>
            <person name="Miller A.N."/>
            <person name="Grigoriev I.V."/>
            <person name="Debuchy R."/>
            <person name="Gladieux P."/>
            <person name="Hiltunen Thoren M."/>
            <person name="Johannesson H."/>
        </authorList>
    </citation>
    <scope>NUCLEOTIDE SEQUENCE</scope>
    <source>
        <strain evidence="5">CBS 955.72</strain>
    </source>
</reference>
<dbReference type="EMBL" id="JAUIQD010000003">
    <property type="protein sequence ID" value="KAK3356493.1"/>
    <property type="molecule type" value="Genomic_DNA"/>
</dbReference>
<evidence type="ECO:0000256" key="1">
    <source>
        <dbReference type="ARBA" id="ARBA00005466"/>
    </source>
</evidence>
<dbReference type="PANTHER" id="PTHR13878:SF91">
    <property type="entry name" value="FAD BINDING DOMAIN PROTEIN (AFU_ORTHOLOGUE AFUA_6G12070)-RELATED"/>
    <property type="match status" value="1"/>
</dbReference>
<proteinExistence type="inferred from homology"/>
<comment type="similarity">
    <text evidence="1">Belongs to the oxygen-dependent FAD-linked oxidoreductase family.</text>
</comment>
<dbReference type="InterPro" id="IPR016166">
    <property type="entry name" value="FAD-bd_PCMH"/>
</dbReference>
<dbReference type="AlphaFoldDB" id="A0AAJ0HKL3"/>
<organism evidence="5 6">
    <name type="scientific">Lasiosphaeria hispida</name>
    <dbReference type="NCBI Taxonomy" id="260671"/>
    <lineage>
        <taxon>Eukaryota</taxon>
        <taxon>Fungi</taxon>
        <taxon>Dikarya</taxon>
        <taxon>Ascomycota</taxon>
        <taxon>Pezizomycotina</taxon>
        <taxon>Sordariomycetes</taxon>
        <taxon>Sordariomycetidae</taxon>
        <taxon>Sordariales</taxon>
        <taxon>Lasiosphaeriaceae</taxon>
        <taxon>Lasiosphaeria</taxon>
    </lineage>
</organism>
<comment type="caution">
    <text evidence="5">The sequence shown here is derived from an EMBL/GenBank/DDBJ whole genome shotgun (WGS) entry which is preliminary data.</text>
</comment>
<dbReference type="PANTHER" id="PTHR13878">
    <property type="entry name" value="GULONOLACTONE OXIDASE"/>
    <property type="match status" value="1"/>
</dbReference>
<evidence type="ECO:0000256" key="3">
    <source>
        <dbReference type="SAM" id="SignalP"/>
    </source>
</evidence>
<dbReference type="InterPro" id="IPR036318">
    <property type="entry name" value="FAD-bd_PCMH-like_sf"/>
</dbReference>
<gene>
    <name evidence="5" type="ORF">B0T25DRAFT_536857</name>
</gene>
<dbReference type="PROSITE" id="PS51387">
    <property type="entry name" value="FAD_PCMH"/>
    <property type="match status" value="1"/>
</dbReference>
<dbReference type="InterPro" id="IPR006094">
    <property type="entry name" value="Oxid_FAD_bind_N"/>
</dbReference>
<dbReference type="Pfam" id="PF01565">
    <property type="entry name" value="FAD_binding_4"/>
    <property type="match status" value="1"/>
</dbReference>
<accession>A0AAJ0HKL3</accession>
<dbReference type="Pfam" id="PF08031">
    <property type="entry name" value="BBE"/>
    <property type="match status" value="1"/>
</dbReference>
<name>A0AAJ0HKL3_9PEZI</name>
<sequence>MQKMAPPTLLGRFLSGVAFLSLLSSSVAGVAVSPGPTLEPRGNGGNGPACKSIPGDSHWPAASEWATLNQTIGGRLIAARPAASVCHVDPFHVFNAAACANLQTNWDRPETHLFEPVEFNTPYFQNQSCDPFTPSTQPCVLGNYVSYAINVTGASDIVAGLKFAAQKNIRLVIKNTGHDYLGKSTGKGGLSFWTHNLKTIRIIPTYQSSFYSGPAIKLGAGVLAGEAYVAAWREGYRVVGGTCPTVGIAGGYTQGGGHSLLSSLYGLAADNVLEWEIVTPQGDRVIATPTKNTDLYWALSGGGGGTFGIVLSLTTRLHADGIVGGAGLSFNDSVVGNDAFWGAVGAWHARLPPIIDSGNTVTYMLLNGSFILYSITAPGRNATGVTGLLAPFLADLTTRGISYTFAPRESATFLDHFEHDFGPLPYGPFPVSQLTGSRLLPRAAVTNPTKNAAVTSALRTVTHSGNFYLGCNAMNTRATPQQQHNRPPNAVNPAWRDSVSHCIVVGPWDYTLPRADMLTRLDELTNVITPALEAATPGSGTYLNEANFRQANWQTQFYGSNYNRLKQIKKRYDPRGLLYAATAVGSDDWVVDGSGRVCRAP</sequence>